<dbReference type="EMBL" id="BMQL01000062">
    <property type="protein sequence ID" value="GGR34039.1"/>
    <property type="molecule type" value="Genomic_DNA"/>
</dbReference>
<proteinExistence type="predicted"/>
<comment type="caution">
    <text evidence="2">The sequence shown here is derived from an EMBL/GenBank/DDBJ whole genome shotgun (WGS) entry which is preliminary data.</text>
</comment>
<name>A0A918FEI1_9DEIO</name>
<sequence>MFIPALVAFGLLFLDINAVLGNLIAAMSIFAGFLVNAIILMFSLMDKITGQTNNSYVNFVTELTQYMIFSLYLSIISVTFLIVSPLDVLSIDYKGYTFDLAFAFRFIAGYFTVQFFLTLLKVVSKLYDIFVYNISTRN</sequence>
<protein>
    <submittedName>
        <fullName evidence="2">Uncharacterized protein</fullName>
    </submittedName>
</protein>
<evidence type="ECO:0000313" key="3">
    <source>
        <dbReference type="Proteomes" id="UP000603865"/>
    </source>
</evidence>
<feature type="transmembrane region" description="Helical" evidence="1">
    <location>
        <begin position="66"/>
        <end position="86"/>
    </location>
</feature>
<keyword evidence="1" id="KW-0812">Transmembrane</keyword>
<accession>A0A918FEI1</accession>
<evidence type="ECO:0000256" key="1">
    <source>
        <dbReference type="SAM" id="Phobius"/>
    </source>
</evidence>
<keyword evidence="1" id="KW-1133">Transmembrane helix</keyword>
<evidence type="ECO:0000313" key="2">
    <source>
        <dbReference type="EMBL" id="GGR34039.1"/>
    </source>
</evidence>
<gene>
    <name evidence="2" type="ORF">GCM10008957_50300</name>
</gene>
<feature type="transmembrane region" description="Helical" evidence="1">
    <location>
        <begin position="98"/>
        <end position="120"/>
    </location>
</feature>
<dbReference type="Proteomes" id="UP000603865">
    <property type="component" value="Unassembled WGS sequence"/>
</dbReference>
<keyword evidence="3" id="KW-1185">Reference proteome</keyword>
<dbReference type="AlphaFoldDB" id="A0A918FEI1"/>
<organism evidence="2 3">
    <name type="scientific">Deinococcus ruber</name>
    <dbReference type="NCBI Taxonomy" id="1848197"/>
    <lineage>
        <taxon>Bacteria</taxon>
        <taxon>Thermotogati</taxon>
        <taxon>Deinococcota</taxon>
        <taxon>Deinococci</taxon>
        <taxon>Deinococcales</taxon>
        <taxon>Deinococcaceae</taxon>
        <taxon>Deinococcus</taxon>
    </lineage>
</organism>
<reference evidence="2" key="2">
    <citation type="submission" date="2020-09" db="EMBL/GenBank/DDBJ databases">
        <authorList>
            <person name="Sun Q."/>
            <person name="Ohkuma M."/>
        </authorList>
    </citation>
    <scope>NUCLEOTIDE SEQUENCE</scope>
    <source>
        <strain evidence="2">JCM 31311</strain>
    </source>
</reference>
<reference evidence="2" key="1">
    <citation type="journal article" date="2014" name="Int. J. Syst. Evol. Microbiol.">
        <title>Complete genome sequence of Corynebacterium casei LMG S-19264T (=DSM 44701T), isolated from a smear-ripened cheese.</title>
        <authorList>
            <consortium name="US DOE Joint Genome Institute (JGI-PGF)"/>
            <person name="Walter F."/>
            <person name="Albersmeier A."/>
            <person name="Kalinowski J."/>
            <person name="Ruckert C."/>
        </authorList>
    </citation>
    <scope>NUCLEOTIDE SEQUENCE</scope>
    <source>
        <strain evidence="2">JCM 31311</strain>
    </source>
</reference>
<feature type="transmembrane region" description="Helical" evidence="1">
    <location>
        <begin position="28"/>
        <end position="45"/>
    </location>
</feature>
<keyword evidence="1" id="KW-0472">Membrane</keyword>